<proteinExistence type="predicted"/>
<evidence type="ECO:0000256" key="1">
    <source>
        <dbReference type="SAM" id="MobiDB-lite"/>
    </source>
</evidence>
<dbReference type="RefSeq" id="WP_214057859.1">
    <property type="nucleotide sequence ID" value="NZ_CP075371.1"/>
</dbReference>
<dbReference type="Proteomes" id="UP000679307">
    <property type="component" value="Chromosome"/>
</dbReference>
<keyword evidence="3" id="KW-1185">Reference proteome</keyword>
<feature type="compositionally biased region" description="Gly residues" evidence="1">
    <location>
        <begin position="130"/>
        <end position="155"/>
    </location>
</feature>
<reference evidence="2 3" key="1">
    <citation type="submission" date="2021-05" db="EMBL/GenBank/DDBJ databases">
        <title>Complete genome of Nocardioides aquaticus KCTC 9944T isolated from meromictic and hypersaline Ekho Lake, Antarctica.</title>
        <authorList>
            <person name="Hwang K."/>
            <person name="Kim K.M."/>
            <person name="Choe H."/>
        </authorList>
    </citation>
    <scope>NUCLEOTIDE SEQUENCE [LARGE SCALE GENOMIC DNA]</scope>
    <source>
        <strain evidence="2 3">KCTC 9944</strain>
    </source>
</reference>
<evidence type="ECO:0000313" key="3">
    <source>
        <dbReference type="Proteomes" id="UP000679307"/>
    </source>
</evidence>
<evidence type="ECO:0008006" key="4">
    <source>
        <dbReference type="Google" id="ProtNLM"/>
    </source>
</evidence>
<name>A0ABX8ECQ5_9ACTN</name>
<organism evidence="2 3">
    <name type="scientific">Nocardioides aquaticus</name>
    <dbReference type="NCBI Taxonomy" id="160826"/>
    <lineage>
        <taxon>Bacteria</taxon>
        <taxon>Bacillati</taxon>
        <taxon>Actinomycetota</taxon>
        <taxon>Actinomycetes</taxon>
        <taxon>Propionibacteriales</taxon>
        <taxon>Nocardioidaceae</taxon>
        <taxon>Nocardioides</taxon>
    </lineage>
</organism>
<gene>
    <name evidence="2" type="ORF">ENKNEFLB_00626</name>
</gene>
<sequence>MEIDPEALAAAGALCVRQQAHVEDMSRYLDGVLDRPEAFSGVLVLFAGSHAGAVAAGRRGLAGAGRAAGVMGRGMARLRAEVLATDDDVARRLDRTRPEGRYDLPPGGPPVGGGAPTPAREPLALRLPGGADGGTGGGADGATGPGRAGPDGRAGLGDLLGAVRDADQALDDVREKAGALGDSVRVTADALGDLSAQQDFVVAAGATPSAGQVAHGARGWWR</sequence>
<feature type="compositionally biased region" description="Basic and acidic residues" evidence="1">
    <location>
        <begin position="93"/>
        <end position="102"/>
    </location>
</feature>
<feature type="region of interest" description="Disordered" evidence="1">
    <location>
        <begin position="93"/>
        <end position="155"/>
    </location>
</feature>
<protein>
    <recommendedName>
        <fullName evidence="4">ESX-1 secretion-associated protein</fullName>
    </recommendedName>
</protein>
<accession>A0ABX8ECQ5</accession>
<evidence type="ECO:0000313" key="2">
    <source>
        <dbReference type="EMBL" id="QVT78253.1"/>
    </source>
</evidence>
<dbReference type="EMBL" id="CP075371">
    <property type="protein sequence ID" value="QVT78253.1"/>
    <property type="molecule type" value="Genomic_DNA"/>
</dbReference>